<dbReference type="AlphaFoldDB" id="A0AAD7TWJ4"/>
<dbReference type="Proteomes" id="UP001215151">
    <property type="component" value="Unassembled WGS sequence"/>
</dbReference>
<proteinExistence type="predicted"/>
<gene>
    <name evidence="1" type="ORF">ONZ51_g4088</name>
</gene>
<protein>
    <submittedName>
        <fullName evidence="1">Uncharacterized protein</fullName>
    </submittedName>
</protein>
<accession>A0AAD7TWJ4</accession>
<evidence type="ECO:0000313" key="2">
    <source>
        <dbReference type="Proteomes" id="UP001215151"/>
    </source>
</evidence>
<comment type="caution">
    <text evidence="1">The sequence shown here is derived from an EMBL/GenBank/DDBJ whole genome shotgun (WGS) entry which is preliminary data.</text>
</comment>
<sequence length="154" mass="17770">MKLLLAIAQYDRRGFPQGSEHWSLVAAVPTNEEAYVFDVVGNTDTFAYRTKAQVRLLKSSTLCGGYAVGEVDETHIDWLKDHLATIPVIRNDPTWHCQVWVISAIRELQQCPDKVTIRPDFSANNARQELARQRALWEEIENHFFEDLWSRKAK</sequence>
<dbReference type="Pfam" id="PF20174">
    <property type="entry name" value="DUF6540"/>
    <property type="match status" value="1"/>
</dbReference>
<keyword evidence="2" id="KW-1185">Reference proteome</keyword>
<reference evidence="1" key="1">
    <citation type="submission" date="2022-11" db="EMBL/GenBank/DDBJ databases">
        <title>Genome Sequence of Cubamyces cubensis.</title>
        <authorList>
            <person name="Buettner E."/>
        </authorList>
    </citation>
    <scope>NUCLEOTIDE SEQUENCE</scope>
    <source>
        <strain evidence="1">MPL-01</strain>
    </source>
</reference>
<dbReference type="InterPro" id="IPR046670">
    <property type="entry name" value="DUF6540"/>
</dbReference>
<dbReference type="EMBL" id="JAPEVG010000076">
    <property type="protein sequence ID" value="KAJ8487598.1"/>
    <property type="molecule type" value="Genomic_DNA"/>
</dbReference>
<name>A0AAD7TWJ4_9APHY</name>
<evidence type="ECO:0000313" key="1">
    <source>
        <dbReference type="EMBL" id="KAJ8487598.1"/>
    </source>
</evidence>
<organism evidence="1 2">
    <name type="scientific">Trametes cubensis</name>
    <dbReference type="NCBI Taxonomy" id="1111947"/>
    <lineage>
        <taxon>Eukaryota</taxon>
        <taxon>Fungi</taxon>
        <taxon>Dikarya</taxon>
        <taxon>Basidiomycota</taxon>
        <taxon>Agaricomycotina</taxon>
        <taxon>Agaricomycetes</taxon>
        <taxon>Polyporales</taxon>
        <taxon>Polyporaceae</taxon>
        <taxon>Trametes</taxon>
    </lineage>
</organism>